<feature type="transmembrane region" description="Helical" evidence="1">
    <location>
        <begin position="259"/>
        <end position="283"/>
    </location>
</feature>
<proteinExistence type="predicted"/>
<evidence type="ECO:0000256" key="1">
    <source>
        <dbReference type="SAM" id="Phobius"/>
    </source>
</evidence>
<dbReference type="Proteomes" id="UP000572817">
    <property type="component" value="Unassembled WGS sequence"/>
</dbReference>
<dbReference type="AlphaFoldDB" id="A0A8H4ILZ8"/>
<organism evidence="2 3">
    <name type="scientific">Botryosphaeria dothidea</name>
    <dbReference type="NCBI Taxonomy" id="55169"/>
    <lineage>
        <taxon>Eukaryota</taxon>
        <taxon>Fungi</taxon>
        <taxon>Dikarya</taxon>
        <taxon>Ascomycota</taxon>
        <taxon>Pezizomycotina</taxon>
        <taxon>Dothideomycetes</taxon>
        <taxon>Dothideomycetes incertae sedis</taxon>
        <taxon>Botryosphaeriales</taxon>
        <taxon>Botryosphaeriaceae</taxon>
        <taxon>Botryosphaeria</taxon>
    </lineage>
</organism>
<keyword evidence="3" id="KW-1185">Reference proteome</keyword>
<keyword evidence="1" id="KW-0812">Transmembrane</keyword>
<dbReference type="OrthoDB" id="4892437at2759"/>
<reference evidence="2" key="1">
    <citation type="submission" date="2020-04" db="EMBL/GenBank/DDBJ databases">
        <title>Genome Assembly and Annotation of Botryosphaeria dothidea sdau 11-99, a Latent Pathogen of Apple Fruit Ring Rot in China.</title>
        <authorList>
            <person name="Yu C."/>
            <person name="Diao Y."/>
            <person name="Lu Q."/>
            <person name="Zhao J."/>
            <person name="Cui S."/>
            <person name="Peng C."/>
            <person name="He B."/>
            <person name="Liu H."/>
        </authorList>
    </citation>
    <scope>NUCLEOTIDE SEQUENCE [LARGE SCALE GENOMIC DNA]</scope>
    <source>
        <strain evidence="2">Sdau11-99</strain>
    </source>
</reference>
<accession>A0A8H4ILZ8</accession>
<evidence type="ECO:0000313" key="3">
    <source>
        <dbReference type="Proteomes" id="UP000572817"/>
    </source>
</evidence>
<comment type="caution">
    <text evidence="2">The sequence shown here is derived from an EMBL/GenBank/DDBJ whole genome shotgun (WGS) entry which is preliminary data.</text>
</comment>
<gene>
    <name evidence="2" type="ORF">GTA08_BOTSDO09221</name>
</gene>
<dbReference type="EMBL" id="WWBZ02000062">
    <property type="protein sequence ID" value="KAF4302812.1"/>
    <property type="molecule type" value="Genomic_DNA"/>
</dbReference>
<sequence>MSRKAWLLRLLYFFFTVWTGLALIWLFLPSPAHDDDCITLPSKLLNRHKEYTRIYETARFFPPSPANAAGEQHPSIALAHALNRRHFALTFTIDPARQYLVINSQQRIALQNANTLERFSAPIPVTAPVGDPPSFLSSFLPIPPWFHRADALLLSWAPRPESTILTLRASWSANGGGPMEVWPDGDSWEKRWLPPRGVRPLLTVNVVRSEIPNNDIIASAPPLSWSPSSTFAVRARVFGWLFPACFLVARLVRDSCCGVWMAGLVVLRAVVGLGVLGLLTWLLEGRPKWEHFKEGLRKDIRRICSQWGCCGSERKGVERLRSKNQSVDLLEKGHGILAKEKG</sequence>
<protein>
    <submittedName>
        <fullName evidence="2">Uncharacterized protein</fullName>
    </submittedName>
</protein>
<evidence type="ECO:0000313" key="2">
    <source>
        <dbReference type="EMBL" id="KAF4302812.1"/>
    </source>
</evidence>
<keyword evidence="1" id="KW-1133">Transmembrane helix</keyword>
<name>A0A8H4ILZ8_9PEZI</name>
<keyword evidence="1" id="KW-0472">Membrane</keyword>